<comment type="caution">
    <text evidence="5">The sequence shown here is derived from an EMBL/GenBank/DDBJ whole genome shotgun (WGS) entry which is preliminary data.</text>
</comment>
<dbReference type="GO" id="GO:0043565">
    <property type="term" value="F:sequence-specific DNA binding"/>
    <property type="evidence" value="ECO:0007669"/>
    <property type="project" value="InterPro"/>
</dbReference>
<evidence type="ECO:0000259" key="4">
    <source>
        <dbReference type="PROSITE" id="PS01124"/>
    </source>
</evidence>
<dbReference type="PANTHER" id="PTHR43280:SF32">
    <property type="entry name" value="TRANSCRIPTIONAL REGULATORY PROTEIN"/>
    <property type="match status" value="1"/>
</dbReference>
<dbReference type="AlphaFoldDB" id="A0AAW9RSY2"/>
<dbReference type="InterPro" id="IPR009057">
    <property type="entry name" value="Homeodomain-like_sf"/>
</dbReference>
<dbReference type="SMART" id="SM00342">
    <property type="entry name" value="HTH_ARAC"/>
    <property type="match status" value="1"/>
</dbReference>
<proteinExistence type="predicted"/>
<sequence>MNFHLNESVLGGQFFLKNSWDDSNIQQLDCYTIFWNRGGEVRYSVDGQHFILPAHALVCLSPGQCVAFETQSAQPVVVQFNKEFYCIELHEREVSCNGLLFNGILMNPILTLSPADSLSFHSLLQVIVDEFQYQDNVQTEMLRLLLKRFIIKCTRIAKQQMTHQTAVEYMEVDIIRQFSALVDKHFRKYRQVADYAEMMHYSPKTLSNVFNKLGEKAPSERIQERVLLEAKRMLSVTEKPVKEIAYDLGYESAAHFSRFFKKHMGYSPSAFKVNRLQVAEKEK</sequence>
<keyword evidence="1" id="KW-0805">Transcription regulation</keyword>
<dbReference type="SUPFAM" id="SSF46689">
    <property type="entry name" value="Homeodomain-like"/>
    <property type="match status" value="1"/>
</dbReference>
<evidence type="ECO:0000256" key="3">
    <source>
        <dbReference type="ARBA" id="ARBA00023163"/>
    </source>
</evidence>
<organism evidence="5 6">
    <name type="scientific">Rapidithrix thailandica</name>
    <dbReference type="NCBI Taxonomy" id="413964"/>
    <lineage>
        <taxon>Bacteria</taxon>
        <taxon>Pseudomonadati</taxon>
        <taxon>Bacteroidota</taxon>
        <taxon>Cytophagia</taxon>
        <taxon>Cytophagales</taxon>
        <taxon>Flammeovirgaceae</taxon>
        <taxon>Rapidithrix</taxon>
    </lineage>
</organism>
<accession>A0AAW9RSY2</accession>
<dbReference type="PANTHER" id="PTHR43280">
    <property type="entry name" value="ARAC-FAMILY TRANSCRIPTIONAL REGULATOR"/>
    <property type="match status" value="1"/>
</dbReference>
<feature type="domain" description="HTH araC/xylS-type" evidence="4">
    <location>
        <begin position="176"/>
        <end position="274"/>
    </location>
</feature>
<evidence type="ECO:0000313" key="6">
    <source>
        <dbReference type="Proteomes" id="UP001403385"/>
    </source>
</evidence>
<evidence type="ECO:0000313" key="5">
    <source>
        <dbReference type="EMBL" id="MEN7546707.1"/>
    </source>
</evidence>
<dbReference type="Pfam" id="PF12833">
    <property type="entry name" value="HTH_18"/>
    <property type="match status" value="1"/>
</dbReference>
<keyword evidence="2" id="KW-0238">DNA-binding</keyword>
<dbReference type="InterPro" id="IPR018060">
    <property type="entry name" value="HTH_AraC"/>
</dbReference>
<dbReference type="PROSITE" id="PS01124">
    <property type="entry name" value="HTH_ARAC_FAMILY_2"/>
    <property type="match status" value="1"/>
</dbReference>
<dbReference type="InterPro" id="IPR020449">
    <property type="entry name" value="Tscrpt_reg_AraC-type_HTH"/>
</dbReference>
<keyword evidence="3" id="KW-0804">Transcription</keyword>
<keyword evidence="6" id="KW-1185">Reference proteome</keyword>
<reference evidence="5 6" key="1">
    <citation type="submission" date="2024-04" db="EMBL/GenBank/DDBJ databases">
        <title>Novel genus in family Flammeovirgaceae.</title>
        <authorList>
            <person name="Nguyen T.H."/>
            <person name="Vuong T.Q."/>
            <person name="Le H."/>
            <person name="Kim S.-G."/>
        </authorList>
    </citation>
    <scope>NUCLEOTIDE SEQUENCE [LARGE SCALE GENOMIC DNA]</scope>
    <source>
        <strain evidence="5 6">JCM 23209</strain>
    </source>
</reference>
<dbReference type="Proteomes" id="UP001403385">
    <property type="component" value="Unassembled WGS sequence"/>
</dbReference>
<gene>
    <name evidence="5" type="ORF">AAG747_02230</name>
</gene>
<evidence type="ECO:0000256" key="2">
    <source>
        <dbReference type="ARBA" id="ARBA00023125"/>
    </source>
</evidence>
<dbReference type="RefSeq" id="WP_346819489.1">
    <property type="nucleotide sequence ID" value="NZ_JBDKWZ010000001.1"/>
</dbReference>
<dbReference type="Gene3D" id="1.10.10.60">
    <property type="entry name" value="Homeodomain-like"/>
    <property type="match status" value="1"/>
</dbReference>
<protein>
    <submittedName>
        <fullName evidence="5">Helix-turn-helix domain-containing protein</fullName>
    </submittedName>
</protein>
<dbReference type="PRINTS" id="PR00032">
    <property type="entry name" value="HTHARAC"/>
</dbReference>
<dbReference type="EMBL" id="JBDKWZ010000001">
    <property type="protein sequence ID" value="MEN7546707.1"/>
    <property type="molecule type" value="Genomic_DNA"/>
</dbReference>
<name>A0AAW9RSY2_9BACT</name>
<evidence type="ECO:0000256" key="1">
    <source>
        <dbReference type="ARBA" id="ARBA00023015"/>
    </source>
</evidence>
<dbReference type="GO" id="GO:0003700">
    <property type="term" value="F:DNA-binding transcription factor activity"/>
    <property type="evidence" value="ECO:0007669"/>
    <property type="project" value="InterPro"/>
</dbReference>